<dbReference type="Proteomes" id="UP001501556">
    <property type="component" value="Unassembled WGS sequence"/>
</dbReference>
<feature type="signal peptide" evidence="1">
    <location>
        <begin position="1"/>
        <end position="22"/>
    </location>
</feature>
<organism evidence="2 3">
    <name type="scientific">Hymenobacter antarcticus</name>
    <dbReference type="NCBI Taxonomy" id="486270"/>
    <lineage>
        <taxon>Bacteria</taxon>
        <taxon>Pseudomonadati</taxon>
        <taxon>Bacteroidota</taxon>
        <taxon>Cytophagia</taxon>
        <taxon>Cytophagales</taxon>
        <taxon>Hymenobacteraceae</taxon>
        <taxon>Hymenobacter</taxon>
    </lineage>
</organism>
<protein>
    <submittedName>
        <fullName evidence="2">Uncharacterized protein</fullName>
    </submittedName>
</protein>
<feature type="chain" id="PRO_5046734396" evidence="1">
    <location>
        <begin position="23"/>
        <end position="208"/>
    </location>
</feature>
<sequence length="208" mass="23532">MNRTCFAFLLLTSLLQARVVVAQRPACGAQGYNQERAARNVYSYLVKGNHFTYFTAGPYHQAVFPTKVALRKTSQLKIIPVLAVTHLERLVDTASAAGLETLFPPSYCHFAALLLRDRVPVALIVSFPQQQQKHARLSRFGVHRTVALNHVADTFYAPGVCLFYDVTLRTYAYVNKGAYVFWNEELKQFSEVQGVAGYRQLYRRGVPR</sequence>
<keyword evidence="1" id="KW-0732">Signal</keyword>
<comment type="caution">
    <text evidence="2">The sequence shown here is derived from an EMBL/GenBank/DDBJ whole genome shotgun (WGS) entry which is preliminary data.</text>
</comment>
<reference evidence="3" key="1">
    <citation type="journal article" date="2019" name="Int. J. Syst. Evol. Microbiol.">
        <title>The Global Catalogue of Microorganisms (GCM) 10K type strain sequencing project: providing services to taxonomists for standard genome sequencing and annotation.</title>
        <authorList>
            <consortium name="The Broad Institute Genomics Platform"/>
            <consortium name="The Broad Institute Genome Sequencing Center for Infectious Disease"/>
            <person name="Wu L."/>
            <person name="Ma J."/>
        </authorList>
    </citation>
    <scope>NUCLEOTIDE SEQUENCE [LARGE SCALE GENOMIC DNA]</scope>
    <source>
        <strain evidence="3">JCM 17217</strain>
    </source>
</reference>
<evidence type="ECO:0000256" key="1">
    <source>
        <dbReference type="SAM" id="SignalP"/>
    </source>
</evidence>
<keyword evidence="3" id="KW-1185">Reference proteome</keyword>
<name>A0ABP7P4S5_9BACT</name>
<dbReference type="EMBL" id="BAABDI010000001">
    <property type="protein sequence ID" value="GAA3959695.1"/>
    <property type="molecule type" value="Genomic_DNA"/>
</dbReference>
<accession>A0ABP7P4S5</accession>
<proteinExistence type="predicted"/>
<evidence type="ECO:0000313" key="3">
    <source>
        <dbReference type="Proteomes" id="UP001501556"/>
    </source>
</evidence>
<evidence type="ECO:0000313" key="2">
    <source>
        <dbReference type="EMBL" id="GAA3959695.1"/>
    </source>
</evidence>
<gene>
    <name evidence="2" type="ORF">GCM10022407_03490</name>
</gene>